<evidence type="ECO:0000256" key="1">
    <source>
        <dbReference type="ARBA" id="ARBA00006525"/>
    </source>
</evidence>
<reference evidence="3 4" key="1">
    <citation type="submission" date="2018-03" db="EMBL/GenBank/DDBJ databases">
        <title>Genomic Encyclopedia of Archaeal and Bacterial Type Strains, Phase II (KMG-II): from individual species to whole genera.</title>
        <authorList>
            <person name="Goeker M."/>
        </authorList>
    </citation>
    <scope>NUCLEOTIDE SEQUENCE [LARGE SCALE GENOMIC DNA]</scope>
    <source>
        <strain evidence="3 4">DSM 45211</strain>
    </source>
</reference>
<dbReference type="PANTHER" id="PTHR43022:SF1">
    <property type="entry name" value="PROTEIN SMF"/>
    <property type="match status" value="1"/>
</dbReference>
<dbReference type="Proteomes" id="UP000243528">
    <property type="component" value="Unassembled WGS sequence"/>
</dbReference>
<dbReference type="AlphaFoldDB" id="A0A2P8EG80"/>
<sequence length="303" mass="32451">MQSEFHDERVALLALLQTRPQRISWSKITEQIIDAGSATDVWNRLVPPTLTPPPNGSDPIDAAEQTISAWGEQGLRFVTFLDADYPAPLRGIHEAPPFLFIDGKSEPDDSAVAVVGSRKSSERGLAFARDVASALVGEGITVTAGLALGIDTAAHEAALHAGGRTVAVLPTGISQVYPKENQGLKARISETGLVISQFFPDAPPQKHTFLMRNATMSGYSRATVVVEAGEHSGARAQARMATEHGRPVILRRDVVDHNAWGKELADQPGVTIADTADDVVTTILGLIRSQELIDSTLRSLVEL</sequence>
<dbReference type="GO" id="GO:0009294">
    <property type="term" value="P:DNA-mediated transformation"/>
    <property type="evidence" value="ECO:0007669"/>
    <property type="project" value="InterPro"/>
</dbReference>
<dbReference type="SUPFAM" id="SSF102405">
    <property type="entry name" value="MCP/YpsA-like"/>
    <property type="match status" value="1"/>
</dbReference>
<dbReference type="OrthoDB" id="9785707at2"/>
<feature type="domain" description="Smf/DprA SLOG" evidence="2">
    <location>
        <begin position="77"/>
        <end position="280"/>
    </location>
</feature>
<dbReference type="InterPro" id="IPR003488">
    <property type="entry name" value="DprA"/>
</dbReference>
<evidence type="ECO:0000313" key="4">
    <source>
        <dbReference type="Proteomes" id="UP000243528"/>
    </source>
</evidence>
<dbReference type="EMBL" id="PYGE01000001">
    <property type="protein sequence ID" value="PSL08466.1"/>
    <property type="molecule type" value="Genomic_DNA"/>
</dbReference>
<name>A0A2P8EG80_9ACTN</name>
<gene>
    <name evidence="3" type="ORF">CLV30_101438</name>
</gene>
<dbReference type="PANTHER" id="PTHR43022">
    <property type="entry name" value="PROTEIN SMF"/>
    <property type="match status" value="1"/>
</dbReference>
<proteinExistence type="inferred from homology"/>
<dbReference type="RefSeq" id="WP_106535508.1">
    <property type="nucleotide sequence ID" value="NZ_ML142897.1"/>
</dbReference>
<accession>A0A2P8EG80</accession>
<comment type="similarity">
    <text evidence="1">Belongs to the DprA/Smf family.</text>
</comment>
<keyword evidence="4" id="KW-1185">Reference proteome</keyword>
<dbReference type="Pfam" id="PF02481">
    <property type="entry name" value="DNA_processg_A"/>
    <property type="match status" value="1"/>
</dbReference>
<comment type="caution">
    <text evidence="3">The sequence shown here is derived from an EMBL/GenBank/DDBJ whole genome shotgun (WGS) entry which is preliminary data.</text>
</comment>
<dbReference type="InterPro" id="IPR057666">
    <property type="entry name" value="DrpA_SLOG"/>
</dbReference>
<evidence type="ECO:0000313" key="3">
    <source>
        <dbReference type="EMBL" id="PSL08466.1"/>
    </source>
</evidence>
<evidence type="ECO:0000259" key="2">
    <source>
        <dbReference type="Pfam" id="PF02481"/>
    </source>
</evidence>
<dbReference type="Gene3D" id="3.40.50.450">
    <property type="match status" value="1"/>
</dbReference>
<organism evidence="3 4">
    <name type="scientific">Haloactinopolyspora alba</name>
    <dbReference type="NCBI Taxonomy" id="648780"/>
    <lineage>
        <taxon>Bacteria</taxon>
        <taxon>Bacillati</taxon>
        <taxon>Actinomycetota</taxon>
        <taxon>Actinomycetes</taxon>
        <taxon>Jiangellales</taxon>
        <taxon>Jiangellaceae</taxon>
        <taxon>Haloactinopolyspora</taxon>
    </lineage>
</organism>
<protein>
    <submittedName>
        <fullName evidence="3">DNA processing protein</fullName>
    </submittedName>
</protein>